<feature type="binding site" evidence="6">
    <location>
        <position position="288"/>
    </location>
    <ligand>
        <name>S-adenosyl-L-methionine</name>
        <dbReference type="ChEBI" id="CHEBI:59789"/>
    </ligand>
</feature>
<gene>
    <name evidence="8" type="ORF">SAMN06295998_102462</name>
</gene>
<comment type="similarity">
    <text evidence="6">Belongs to the class I-like SAM-binding methyltransferase superfamily. RNA M5U methyltransferase family.</text>
</comment>
<dbReference type="InterPro" id="IPR029063">
    <property type="entry name" value="SAM-dependent_MTases_sf"/>
</dbReference>
<keyword evidence="9" id="KW-1185">Reference proteome</keyword>
<evidence type="ECO:0000313" key="9">
    <source>
        <dbReference type="Proteomes" id="UP000192330"/>
    </source>
</evidence>
<accession>A0A1W2A659</accession>
<dbReference type="RefSeq" id="WP_084350960.1">
    <property type="nucleotide sequence ID" value="NZ_FWYD01000002.1"/>
</dbReference>
<reference evidence="8 9" key="1">
    <citation type="submission" date="2017-04" db="EMBL/GenBank/DDBJ databases">
        <authorList>
            <person name="Afonso C.L."/>
            <person name="Miller P.J."/>
            <person name="Scott M.A."/>
            <person name="Spackman E."/>
            <person name="Goraichik I."/>
            <person name="Dimitrov K.M."/>
            <person name="Suarez D.L."/>
            <person name="Swayne D.E."/>
        </authorList>
    </citation>
    <scope>NUCLEOTIDE SEQUENCE [LARGE SCALE GENOMIC DNA]</scope>
    <source>
        <strain evidence="8 9">CGMCC 1.12644</strain>
    </source>
</reference>
<sequence length="406" mass="42793">MTTVTIERLGHHGDGIAAGPIYVPRTLPGEVVEGDVVGDAMPQPRIVTSSPDRVKAPCRHAAACGGCQLQHVSNRFVTDWKLGIVTHALAAHGLEVQPRRILTSPPSTRRRAGFSARRTKKGAMAGFHKRGADVIVEVPDCLLVDPAIAAALPMVEALAIAGTSRKAELSVMVTTSLGGLDVAVTGGKEADPQLQMQLAAIAEKFDLARLTWDADLALTRRMPEQQFGPARVTPPAGAFLQATPEGESALLAAVTEAVGGAARIVDLFAGCGTFALPLARAAAVHAVEGDAAMVRALDAGWRKAPLLHAVTHTTRDLFRAPLDVSDLKGFDAAVIDPPRAGSQAQIAELAKSGIPVIAHVSCNPVTFARDAKMLVDAGYRIDWIDVVDQFRWSTHVELVAGFTLNA</sequence>
<keyword evidence="5" id="KW-0411">Iron-sulfur</keyword>
<feature type="binding site" evidence="6">
    <location>
        <position position="336"/>
    </location>
    <ligand>
        <name>S-adenosyl-L-methionine</name>
        <dbReference type="ChEBI" id="CHEBI:59789"/>
    </ligand>
</feature>
<dbReference type="EMBL" id="FWYD01000002">
    <property type="protein sequence ID" value="SMC56174.1"/>
    <property type="molecule type" value="Genomic_DNA"/>
</dbReference>
<dbReference type="AlphaFoldDB" id="A0A1W2A659"/>
<evidence type="ECO:0000256" key="1">
    <source>
        <dbReference type="ARBA" id="ARBA00022485"/>
    </source>
</evidence>
<dbReference type="Gene3D" id="2.40.50.140">
    <property type="entry name" value="Nucleic acid-binding proteins"/>
    <property type="match status" value="1"/>
</dbReference>
<dbReference type="PROSITE" id="PS01230">
    <property type="entry name" value="TRMA_1"/>
    <property type="match status" value="1"/>
</dbReference>
<name>A0A1W2A659_9RHOB</name>
<keyword evidence="2 6" id="KW-0489">Methyltransferase</keyword>
<dbReference type="GO" id="GO:0051539">
    <property type="term" value="F:4 iron, 4 sulfur cluster binding"/>
    <property type="evidence" value="ECO:0007669"/>
    <property type="project" value="UniProtKB-KW"/>
</dbReference>
<dbReference type="PANTHER" id="PTHR11061">
    <property type="entry name" value="RNA M5U METHYLTRANSFERASE"/>
    <property type="match status" value="1"/>
</dbReference>
<evidence type="ECO:0000256" key="2">
    <source>
        <dbReference type="ARBA" id="ARBA00022603"/>
    </source>
</evidence>
<dbReference type="GO" id="GO:0070475">
    <property type="term" value="P:rRNA base methylation"/>
    <property type="evidence" value="ECO:0007669"/>
    <property type="project" value="TreeGrafter"/>
</dbReference>
<keyword evidence="1" id="KW-0479">Metal-binding</keyword>
<dbReference type="InterPro" id="IPR010280">
    <property type="entry name" value="U5_MeTrfase_fam"/>
</dbReference>
<dbReference type="InterPro" id="IPR012340">
    <property type="entry name" value="NA-bd_OB-fold"/>
</dbReference>
<protein>
    <submittedName>
        <fullName evidence="8">23S rRNA m(5)U-1939 methyltransferase</fullName>
    </submittedName>
</protein>
<proteinExistence type="inferred from homology"/>
<dbReference type="Gene3D" id="3.40.50.150">
    <property type="entry name" value="Vaccinia Virus protein VP39"/>
    <property type="match status" value="1"/>
</dbReference>
<evidence type="ECO:0000313" key="8">
    <source>
        <dbReference type="EMBL" id="SMC56174.1"/>
    </source>
</evidence>
<dbReference type="InterPro" id="IPR030390">
    <property type="entry name" value="MeTrfase_TrmA_AS"/>
</dbReference>
<organism evidence="8 9">
    <name type="scientific">Primorskyibacter flagellatus</name>
    <dbReference type="NCBI Taxonomy" id="1387277"/>
    <lineage>
        <taxon>Bacteria</taxon>
        <taxon>Pseudomonadati</taxon>
        <taxon>Pseudomonadota</taxon>
        <taxon>Alphaproteobacteria</taxon>
        <taxon>Rhodobacterales</taxon>
        <taxon>Roseobacteraceae</taxon>
        <taxon>Primorskyibacter</taxon>
    </lineage>
</organism>
<dbReference type="STRING" id="1387277.SAMN06295998_102462"/>
<dbReference type="OrthoDB" id="9804590at2"/>
<dbReference type="GO" id="GO:0070041">
    <property type="term" value="F:rRNA (uridine-C5-)-methyltransferase activity"/>
    <property type="evidence" value="ECO:0007669"/>
    <property type="project" value="TreeGrafter"/>
</dbReference>
<feature type="active site" evidence="7">
    <location>
        <position position="362"/>
    </location>
</feature>
<dbReference type="SUPFAM" id="SSF53335">
    <property type="entry name" value="S-adenosyl-L-methionine-dependent methyltransferases"/>
    <property type="match status" value="1"/>
</dbReference>
<feature type="active site" description="Nucleophile" evidence="6">
    <location>
        <position position="362"/>
    </location>
</feature>
<keyword evidence="3 6" id="KW-0808">Transferase</keyword>
<evidence type="ECO:0000256" key="7">
    <source>
        <dbReference type="PROSITE-ProRule" id="PRU10015"/>
    </source>
</evidence>
<dbReference type="Gene3D" id="2.40.50.1070">
    <property type="match status" value="1"/>
</dbReference>
<dbReference type="Proteomes" id="UP000192330">
    <property type="component" value="Unassembled WGS sequence"/>
</dbReference>
<evidence type="ECO:0000256" key="5">
    <source>
        <dbReference type="ARBA" id="ARBA00023014"/>
    </source>
</evidence>
<keyword evidence="4 6" id="KW-0949">S-adenosyl-L-methionine</keyword>
<keyword evidence="1" id="KW-0004">4Fe-4S</keyword>
<dbReference type="PROSITE" id="PS51687">
    <property type="entry name" value="SAM_MT_RNA_M5U"/>
    <property type="match status" value="1"/>
</dbReference>
<dbReference type="PANTHER" id="PTHR11061:SF49">
    <property type="entry name" value="23S RRNA (URACIL(1939)-C(5))-METHYLTRANSFERASE RLMD"/>
    <property type="match status" value="1"/>
</dbReference>
<evidence type="ECO:0000256" key="3">
    <source>
        <dbReference type="ARBA" id="ARBA00022679"/>
    </source>
</evidence>
<dbReference type="Pfam" id="PF05958">
    <property type="entry name" value="tRNA_U5-meth_tr"/>
    <property type="match status" value="1"/>
</dbReference>
<feature type="binding site" evidence="6">
    <location>
        <position position="241"/>
    </location>
    <ligand>
        <name>S-adenosyl-L-methionine</name>
        <dbReference type="ChEBI" id="CHEBI:59789"/>
    </ligand>
</feature>
<evidence type="ECO:0000256" key="6">
    <source>
        <dbReference type="PROSITE-ProRule" id="PRU01024"/>
    </source>
</evidence>
<keyword evidence="1" id="KW-0408">Iron</keyword>
<dbReference type="CDD" id="cd02440">
    <property type="entry name" value="AdoMet_MTases"/>
    <property type="match status" value="1"/>
</dbReference>
<feature type="binding site" evidence="6">
    <location>
        <position position="268"/>
    </location>
    <ligand>
        <name>S-adenosyl-L-methionine</name>
        <dbReference type="ChEBI" id="CHEBI:59789"/>
    </ligand>
</feature>
<evidence type="ECO:0000256" key="4">
    <source>
        <dbReference type="ARBA" id="ARBA00022691"/>
    </source>
</evidence>